<evidence type="ECO:0000256" key="7">
    <source>
        <dbReference type="SAM" id="MobiDB-lite"/>
    </source>
</evidence>
<comment type="function">
    <text evidence="1">This subunit may be involved in monitoring complementarity of crRNA and target RNA.</text>
</comment>
<reference evidence="8 9" key="1">
    <citation type="submission" date="2018-06" db="EMBL/GenBank/DDBJ databases">
        <authorList>
            <consortium name="Pathogen Informatics"/>
            <person name="Doyle S."/>
        </authorList>
    </citation>
    <scope>NUCLEOTIDE SEQUENCE [LARGE SCALE GENOMIC DNA]</scope>
    <source>
        <strain evidence="8 9">NCTC11661</strain>
    </source>
</reference>
<organism evidence="8 9">
    <name type="scientific">Bergeyella zoohelcum</name>
    <dbReference type="NCBI Taxonomy" id="1015"/>
    <lineage>
        <taxon>Bacteria</taxon>
        <taxon>Pseudomonadati</taxon>
        <taxon>Bacteroidota</taxon>
        <taxon>Flavobacteriia</taxon>
        <taxon>Flavobacteriales</taxon>
        <taxon>Weeksellaceae</taxon>
        <taxon>Bergeyella</taxon>
    </lineage>
</organism>
<evidence type="ECO:0000256" key="5">
    <source>
        <dbReference type="ARBA" id="ARBA00023118"/>
    </source>
</evidence>
<dbReference type="NCBIfam" id="TIGR01870">
    <property type="entry name" value="cas_TM1810_Csm2"/>
    <property type="match status" value="1"/>
</dbReference>
<accession>A0A376C0L4</accession>
<evidence type="ECO:0000256" key="2">
    <source>
        <dbReference type="ARBA" id="ARBA00006896"/>
    </source>
</evidence>
<dbReference type="InterPro" id="IPR010149">
    <property type="entry name" value="CRISPR-assoc_prot_Csm2_III-A"/>
</dbReference>
<evidence type="ECO:0000256" key="4">
    <source>
        <dbReference type="ARBA" id="ARBA00022884"/>
    </source>
</evidence>
<evidence type="ECO:0000256" key="3">
    <source>
        <dbReference type="ARBA" id="ARBA00016118"/>
    </source>
</evidence>
<sequence length="157" mass="18338">MSNYNAQKRENFPKGNNAGKSKHNSPKIDFKETYFKTTYQYLNNINEENIELDMIFNAISKFVEIECKSITTTQLRNIYAKIVDCDTVKSLKMLRPNLAYIAAKQKNAKDVVMFLDQLIQDVKDDPKQDVEDNKHLISFKKVMEAIVAYHKFHHNTK</sequence>
<protein>
    <recommendedName>
        <fullName evidence="3">CRISPR system Cms protein Csm2</fullName>
    </recommendedName>
    <alternativeName>
        <fullName evidence="6">CRISPR type III A-associated protein Csm2</fullName>
    </alternativeName>
</protein>
<evidence type="ECO:0000256" key="6">
    <source>
        <dbReference type="ARBA" id="ARBA00031723"/>
    </source>
</evidence>
<keyword evidence="5" id="KW-0051">Antiviral defense</keyword>
<dbReference type="EMBL" id="UFTJ01000002">
    <property type="protein sequence ID" value="SSZ55640.1"/>
    <property type="molecule type" value="Genomic_DNA"/>
</dbReference>
<proteinExistence type="inferred from homology"/>
<dbReference type="GO" id="GO:0051607">
    <property type="term" value="P:defense response to virus"/>
    <property type="evidence" value="ECO:0007669"/>
    <property type="project" value="UniProtKB-KW"/>
</dbReference>
<dbReference type="Pfam" id="PF03750">
    <property type="entry name" value="Csm2_III-A"/>
    <property type="match status" value="1"/>
</dbReference>
<dbReference type="RefSeq" id="WP_002664647.1">
    <property type="nucleotide sequence ID" value="NZ_UFTJ01000002.1"/>
</dbReference>
<keyword evidence="4" id="KW-0694">RNA-binding</keyword>
<feature type="region of interest" description="Disordered" evidence="7">
    <location>
        <begin position="1"/>
        <end position="25"/>
    </location>
</feature>
<dbReference type="AlphaFoldDB" id="A0A376C0L4"/>
<evidence type="ECO:0000313" key="8">
    <source>
        <dbReference type="EMBL" id="SSZ55640.1"/>
    </source>
</evidence>
<name>A0A376C0L4_9FLAO</name>
<dbReference type="Proteomes" id="UP000255515">
    <property type="component" value="Unassembled WGS sequence"/>
</dbReference>
<gene>
    <name evidence="8" type="ORF">NCTC11661_01023</name>
</gene>
<dbReference type="GO" id="GO:0003723">
    <property type="term" value="F:RNA binding"/>
    <property type="evidence" value="ECO:0007669"/>
    <property type="project" value="UniProtKB-KW"/>
</dbReference>
<evidence type="ECO:0000313" key="9">
    <source>
        <dbReference type="Proteomes" id="UP000255515"/>
    </source>
</evidence>
<comment type="similarity">
    <text evidence="2">Belongs to the CRISPR-associated Csm2 family.</text>
</comment>
<evidence type="ECO:0000256" key="1">
    <source>
        <dbReference type="ARBA" id="ARBA00003640"/>
    </source>
</evidence>